<evidence type="ECO:0000256" key="5">
    <source>
        <dbReference type="SAM" id="Phobius"/>
    </source>
</evidence>
<comment type="caution">
    <text evidence="9">The sequence shown here is derived from an EMBL/GenBank/DDBJ whole genome shotgun (WGS) entry which is preliminary data.</text>
</comment>
<evidence type="ECO:0000256" key="2">
    <source>
        <dbReference type="ARBA" id="ARBA00022692"/>
    </source>
</evidence>
<feature type="transmembrane region" description="Helical" evidence="5">
    <location>
        <begin position="211"/>
        <end position="243"/>
    </location>
</feature>
<feature type="transmembrane region" description="Helical" evidence="5">
    <location>
        <begin position="106"/>
        <end position="125"/>
    </location>
</feature>
<keyword evidence="4 5" id="KW-0472">Membrane</keyword>
<evidence type="ECO:0000313" key="10">
    <source>
        <dbReference type="Proteomes" id="UP000634011"/>
    </source>
</evidence>
<feature type="transmembrane region" description="Helical" evidence="5">
    <location>
        <begin position="430"/>
        <end position="448"/>
    </location>
</feature>
<evidence type="ECO:0000313" key="9">
    <source>
        <dbReference type="EMBL" id="MBC3863862.1"/>
    </source>
</evidence>
<feature type="transmembrane region" description="Helical" evidence="5">
    <location>
        <begin position="73"/>
        <end position="94"/>
    </location>
</feature>
<dbReference type="InterPro" id="IPR051533">
    <property type="entry name" value="WaaL-like"/>
</dbReference>
<keyword evidence="2 5" id="KW-0812">Transmembrane</keyword>
<dbReference type="Pfam" id="PF11846">
    <property type="entry name" value="Wzy_C_2"/>
    <property type="match status" value="1"/>
</dbReference>
<feature type="transmembrane region" description="Helical" evidence="5">
    <location>
        <begin position="379"/>
        <end position="395"/>
    </location>
</feature>
<dbReference type="AlphaFoldDB" id="A0A923KJ80"/>
<evidence type="ECO:0000256" key="3">
    <source>
        <dbReference type="ARBA" id="ARBA00022989"/>
    </source>
</evidence>
<dbReference type="Pfam" id="PF15864">
    <property type="entry name" value="PglL_A"/>
    <property type="match status" value="1"/>
</dbReference>
<evidence type="ECO:0000259" key="7">
    <source>
        <dbReference type="Pfam" id="PF11846"/>
    </source>
</evidence>
<evidence type="ECO:0000259" key="8">
    <source>
        <dbReference type="Pfam" id="PF15864"/>
    </source>
</evidence>
<feature type="domain" description="O-antigen ligase-related" evidence="6">
    <location>
        <begin position="218"/>
        <end position="358"/>
    </location>
</feature>
<protein>
    <submittedName>
        <fullName evidence="9">O-antigen ligase C-terminal domain-containing protein</fullName>
    </submittedName>
</protein>
<gene>
    <name evidence="9" type="ORF">H8K32_17280</name>
</gene>
<comment type="subcellular location">
    <subcellularLocation>
        <location evidence="1">Membrane</location>
        <topology evidence="1">Multi-pass membrane protein</topology>
    </subcellularLocation>
</comment>
<evidence type="ECO:0000259" key="6">
    <source>
        <dbReference type="Pfam" id="PF04932"/>
    </source>
</evidence>
<dbReference type="Proteomes" id="UP000634011">
    <property type="component" value="Unassembled WGS sequence"/>
</dbReference>
<name>A0A923KJ80_9BURK</name>
<dbReference type="GO" id="GO:0016874">
    <property type="term" value="F:ligase activity"/>
    <property type="evidence" value="ECO:0007669"/>
    <property type="project" value="UniProtKB-KW"/>
</dbReference>
<feature type="transmembrane region" description="Helical" evidence="5">
    <location>
        <begin position="44"/>
        <end position="61"/>
    </location>
</feature>
<feature type="domain" description="Protein glycosylation ligase" evidence="8">
    <location>
        <begin position="177"/>
        <end position="201"/>
    </location>
</feature>
<feature type="domain" description="Virulence factor membrane-bound polymerase C-terminal" evidence="7">
    <location>
        <begin position="381"/>
        <end position="553"/>
    </location>
</feature>
<dbReference type="Pfam" id="PF04932">
    <property type="entry name" value="Wzy_C"/>
    <property type="match status" value="1"/>
</dbReference>
<feature type="transmembrane region" description="Helical" evidence="5">
    <location>
        <begin position="255"/>
        <end position="274"/>
    </location>
</feature>
<keyword evidence="3 5" id="KW-1133">Transmembrane helix</keyword>
<dbReference type="InterPro" id="IPR021797">
    <property type="entry name" value="Wzy_C_2"/>
</dbReference>
<feature type="transmembrane region" description="Helical" evidence="5">
    <location>
        <begin position="20"/>
        <end position="38"/>
    </location>
</feature>
<proteinExistence type="predicted"/>
<keyword evidence="10" id="KW-1185">Reference proteome</keyword>
<dbReference type="PANTHER" id="PTHR37422:SF21">
    <property type="entry name" value="EXOQ-LIKE PROTEIN"/>
    <property type="match status" value="1"/>
</dbReference>
<dbReference type="InterPro" id="IPR031726">
    <property type="entry name" value="PglL_A"/>
</dbReference>
<organism evidence="9 10">
    <name type="scientific">Undibacterium jejuense</name>
    <dbReference type="NCBI Taxonomy" id="1344949"/>
    <lineage>
        <taxon>Bacteria</taxon>
        <taxon>Pseudomonadati</taxon>
        <taxon>Pseudomonadota</taxon>
        <taxon>Betaproteobacteria</taxon>
        <taxon>Burkholderiales</taxon>
        <taxon>Oxalobacteraceae</taxon>
        <taxon>Undibacterium</taxon>
    </lineage>
</organism>
<feature type="transmembrane region" description="Helical" evidence="5">
    <location>
        <begin position="350"/>
        <end position="367"/>
    </location>
</feature>
<sequence>MNSTSENSFFINQNSRSHFASVVVCAGLFIACLIPFHVHPFRSLYNELAIIIGLFFAFFVLAWQPRGSMMDLLIPKASILPLGLIVVLVLNLVFRTSSVWSELIFPLIYLLLFLFAIILGANITVNQQQRAYFCLVFSMVNVALAVLSVSIEYMQIAGVDGSPLMMSIGHGNYLVRAYANIAQPNQLALLLCFGMASTWYLYQINKLPAQWALSIAGFILTGVVLTQSRIGWIISPLFAVLLMTTQNGEKKVNRLVVMALLLVYFGMVFFLPFASSAMGYVGGSVIEHVGGRSERMGLWQQAWHMAATHPWAGVGWFGYGAEQVRIAADFNSTTYAEHAHNIVLNFAAEMGWPVTLAIMLGVSWWIVQTCVLAKSNSVSLYASLCFIAAGVHSMVEFPLWYGYILFPIGMLIGMSDHLRWEARVMTTTTALVKTLVIIGLMGMSLIIWDYQRVVRGFNVFRWEQMPSAVSLQKLEKPAFTLFPEFFDYFKLMRIEPREGMAAEEIAYVEKWTPRFGFVHILNKMAEIDLLNGEPDKAVRLMQTLQRLHPYDYPEYFDYWQAKGALDPRYKAAVAQIPKRDAP</sequence>
<keyword evidence="9" id="KW-0436">Ligase</keyword>
<dbReference type="RefSeq" id="WP_186913810.1">
    <property type="nucleotide sequence ID" value="NZ_JACOFV010000018.1"/>
</dbReference>
<reference evidence="9" key="1">
    <citation type="submission" date="2020-08" db="EMBL/GenBank/DDBJ databases">
        <title>Novel species isolated from subtropical streams in China.</title>
        <authorList>
            <person name="Lu H."/>
        </authorList>
    </citation>
    <scope>NUCLEOTIDE SEQUENCE</scope>
    <source>
        <strain evidence="9">KACC 12607</strain>
    </source>
</reference>
<dbReference type="GO" id="GO:0016020">
    <property type="term" value="C:membrane"/>
    <property type="evidence" value="ECO:0007669"/>
    <property type="project" value="UniProtKB-SubCell"/>
</dbReference>
<evidence type="ECO:0000256" key="4">
    <source>
        <dbReference type="ARBA" id="ARBA00023136"/>
    </source>
</evidence>
<evidence type="ECO:0000256" key="1">
    <source>
        <dbReference type="ARBA" id="ARBA00004141"/>
    </source>
</evidence>
<accession>A0A923KJ80</accession>
<dbReference type="PANTHER" id="PTHR37422">
    <property type="entry name" value="TEICHURONIC ACID BIOSYNTHESIS PROTEIN TUAE"/>
    <property type="match status" value="1"/>
</dbReference>
<dbReference type="InterPro" id="IPR007016">
    <property type="entry name" value="O-antigen_ligase-rel_domated"/>
</dbReference>
<dbReference type="EMBL" id="JACOFV010000018">
    <property type="protein sequence ID" value="MBC3863862.1"/>
    <property type="molecule type" value="Genomic_DNA"/>
</dbReference>
<feature type="transmembrane region" description="Helical" evidence="5">
    <location>
        <begin position="132"/>
        <end position="151"/>
    </location>
</feature>